<dbReference type="Proteomes" id="UP000187499">
    <property type="component" value="Chromosome"/>
</dbReference>
<feature type="transmembrane region" description="Helical" evidence="1">
    <location>
        <begin position="70"/>
        <end position="90"/>
    </location>
</feature>
<dbReference type="GO" id="GO:0005886">
    <property type="term" value="C:plasma membrane"/>
    <property type="evidence" value="ECO:0007669"/>
    <property type="project" value="TreeGrafter"/>
</dbReference>
<evidence type="ECO:0000313" key="3">
    <source>
        <dbReference type="Proteomes" id="UP000187499"/>
    </source>
</evidence>
<evidence type="ECO:0000256" key="1">
    <source>
        <dbReference type="SAM" id="Phobius"/>
    </source>
</evidence>
<name>A0A1P8Q3M2_9LACO</name>
<dbReference type="KEGG" id="lalw:BTM29_07755"/>
<feature type="transmembrane region" description="Helical" evidence="1">
    <location>
        <begin position="238"/>
        <end position="259"/>
    </location>
</feature>
<keyword evidence="3" id="KW-1185">Reference proteome</keyword>
<dbReference type="AlphaFoldDB" id="A0A1P8Q3M2"/>
<dbReference type="PANTHER" id="PTHR34821:SF2">
    <property type="entry name" value="INNER MEMBRANE PROTEIN YDCZ"/>
    <property type="match status" value="1"/>
</dbReference>
<keyword evidence="1" id="KW-0472">Membrane</keyword>
<dbReference type="STRING" id="1847728.BTM29_07755"/>
<reference evidence="3" key="1">
    <citation type="submission" date="2016-12" db="EMBL/GenBank/DDBJ databases">
        <authorList>
            <person name="Jung M.Y."/>
            <person name="Lee S.H."/>
        </authorList>
    </citation>
    <scope>NUCLEOTIDE SEQUENCE [LARGE SCALE GENOMIC DNA]</scope>
    <source>
        <strain evidence="3">WiKim39</strain>
    </source>
</reference>
<dbReference type="OrthoDB" id="7864805at2"/>
<keyword evidence="1" id="KW-0812">Transmembrane</keyword>
<feature type="transmembrane region" description="Helical" evidence="1">
    <location>
        <begin position="29"/>
        <end position="49"/>
    </location>
</feature>
<dbReference type="Pfam" id="PF04657">
    <property type="entry name" value="DMT_YdcZ"/>
    <property type="match status" value="2"/>
</dbReference>
<keyword evidence="1" id="KW-1133">Transmembrane helix</keyword>
<evidence type="ECO:0008006" key="4">
    <source>
        <dbReference type="Google" id="ProtNLM"/>
    </source>
</evidence>
<feature type="transmembrane region" description="Helical" evidence="1">
    <location>
        <begin position="198"/>
        <end position="218"/>
    </location>
</feature>
<sequence length="312" mass="34272">MILFIALAIMMGLILPFQTAINSRLRGLVISPYLASLISFMVGAIYLGFITIISGTKLTVPLRLFWENPWWIWIGGILGFSILTINILVFPHLGGVQTAVLPIVSQIITGLIIDNFGWFDSNQQNLTLIRILGMIVMLIGVYLAMIISGQILQHKYITRKRQTNKVWPWRLMSLAAGSMMSLQTAINAHLGVVVNSKLHASFISFFVGTIMLVLVVLFYDHGISNIKLAFTKKNPWWLWIGGILGGSYVLISIAMVPILGTGKVIVLSLLGQVSAGMLIDEFGLFGSRKNPIVLIQVIGIVVMIAGVLLINA</sequence>
<organism evidence="2 3">
    <name type="scientific">Companilactobacillus allii</name>
    <dbReference type="NCBI Taxonomy" id="1847728"/>
    <lineage>
        <taxon>Bacteria</taxon>
        <taxon>Bacillati</taxon>
        <taxon>Bacillota</taxon>
        <taxon>Bacilli</taxon>
        <taxon>Lactobacillales</taxon>
        <taxon>Lactobacillaceae</taxon>
        <taxon>Companilactobacillus</taxon>
    </lineage>
</organism>
<feature type="transmembrane region" description="Helical" evidence="1">
    <location>
        <begin position="128"/>
        <end position="147"/>
    </location>
</feature>
<dbReference type="PANTHER" id="PTHR34821">
    <property type="entry name" value="INNER MEMBRANE PROTEIN YDCZ"/>
    <property type="match status" value="1"/>
</dbReference>
<feature type="transmembrane region" description="Helical" evidence="1">
    <location>
        <begin position="292"/>
        <end position="310"/>
    </location>
</feature>
<feature type="transmembrane region" description="Helical" evidence="1">
    <location>
        <begin position="167"/>
        <end position="186"/>
    </location>
</feature>
<dbReference type="RefSeq" id="WP_076615733.1">
    <property type="nucleotide sequence ID" value="NZ_CP019323.1"/>
</dbReference>
<gene>
    <name evidence="2" type="ORF">BTM29_07755</name>
</gene>
<proteinExistence type="predicted"/>
<accession>A0A1P8Q3M2</accession>
<dbReference type="EMBL" id="CP019323">
    <property type="protein sequence ID" value="APX72448.1"/>
    <property type="molecule type" value="Genomic_DNA"/>
</dbReference>
<protein>
    <recommendedName>
        <fullName evidence="4">DMT family transporter</fullName>
    </recommendedName>
</protein>
<evidence type="ECO:0000313" key="2">
    <source>
        <dbReference type="EMBL" id="APX72448.1"/>
    </source>
</evidence>
<dbReference type="InterPro" id="IPR006750">
    <property type="entry name" value="YdcZ"/>
</dbReference>